<organism evidence="2 3">
    <name type="scientific">Austropuccinia psidii MF-1</name>
    <dbReference type="NCBI Taxonomy" id="1389203"/>
    <lineage>
        <taxon>Eukaryota</taxon>
        <taxon>Fungi</taxon>
        <taxon>Dikarya</taxon>
        <taxon>Basidiomycota</taxon>
        <taxon>Pucciniomycotina</taxon>
        <taxon>Pucciniomycetes</taxon>
        <taxon>Pucciniales</taxon>
        <taxon>Sphaerophragmiaceae</taxon>
        <taxon>Austropuccinia</taxon>
    </lineage>
</organism>
<dbReference type="EMBL" id="AVOT02001284">
    <property type="protein sequence ID" value="MBW0466377.1"/>
    <property type="molecule type" value="Genomic_DNA"/>
</dbReference>
<feature type="region of interest" description="Disordered" evidence="1">
    <location>
        <begin position="1"/>
        <end position="35"/>
    </location>
</feature>
<proteinExistence type="predicted"/>
<feature type="region of interest" description="Disordered" evidence="1">
    <location>
        <begin position="75"/>
        <end position="100"/>
    </location>
</feature>
<sequence>MESQQEVKTPGGKGSQDKGELRHYPSHGRTTGPERSYCYSFRITISTPTRLPNGFMPFSNQKISDQELTFFKIPGSSKEKKSIKGENNTSFNQRPKESDPMIQKLFHLVKRYKRET</sequence>
<reference evidence="2" key="1">
    <citation type="submission" date="2021-03" db="EMBL/GenBank/DDBJ databases">
        <title>Draft genome sequence of rust myrtle Austropuccinia psidii MF-1, a brazilian biotype.</title>
        <authorList>
            <person name="Quecine M.C."/>
            <person name="Pachon D.M.R."/>
            <person name="Bonatelli M.L."/>
            <person name="Correr F.H."/>
            <person name="Franceschini L.M."/>
            <person name="Leite T.F."/>
            <person name="Margarido G.R.A."/>
            <person name="Almeida C.A."/>
            <person name="Ferrarezi J.A."/>
            <person name="Labate C.A."/>
        </authorList>
    </citation>
    <scope>NUCLEOTIDE SEQUENCE</scope>
    <source>
        <strain evidence="2">MF-1</strain>
    </source>
</reference>
<comment type="caution">
    <text evidence="2">The sequence shown here is derived from an EMBL/GenBank/DDBJ whole genome shotgun (WGS) entry which is preliminary data.</text>
</comment>
<accession>A0A9Q3GHA1</accession>
<protein>
    <submittedName>
        <fullName evidence="2">Uncharacterized protein</fullName>
    </submittedName>
</protein>
<evidence type="ECO:0000313" key="3">
    <source>
        <dbReference type="Proteomes" id="UP000765509"/>
    </source>
</evidence>
<dbReference type="AlphaFoldDB" id="A0A9Q3GHA1"/>
<evidence type="ECO:0000256" key="1">
    <source>
        <dbReference type="SAM" id="MobiDB-lite"/>
    </source>
</evidence>
<evidence type="ECO:0000313" key="2">
    <source>
        <dbReference type="EMBL" id="MBW0466377.1"/>
    </source>
</evidence>
<name>A0A9Q3GHA1_9BASI</name>
<gene>
    <name evidence="2" type="ORF">O181_006092</name>
</gene>
<keyword evidence="3" id="KW-1185">Reference proteome</keyword>
<dbReference type="Proteomes" id="UP000765509">
    <property type="component" value="Unassembled WGS sequence"/>
</dbReference>